<reference evidence="2 3" key="1">
    <citation type="journal article" date="2019" name="PLoS Negl. Trop. Dis.">
        <title>Revisiting the worldwide diversity of Leptospira species in the environment.</title>
        <authorList>
            <person name="Vincent A.T."/>
            <person name="Schiettekatte O."/>
            <person name="Bourhy P."/>
            <person name="Veyrier F.J."/>
            <person name="Picardeau M."/>
        </authorList>
    </citation>
    <scope>NUCLEOTIDE SEQUENCE [LARGE SCALE GENOMIC DNA]</scope>
    <source>
        <strain evidence="2 3">201702445</strain>
    </source>
</reference>
<name>A0A6N4QKI4_9LEPT</name>
<accession>A0A6N4QKI4</accession>
<evidence type="ECO:0000313" key="2">
    <source>
        <dbReference type="EMBL" id="TGL89472.1"/>
    </source>
</evidence>
<organism evidence="2 3">
    <name type="scientific">Leptospira yasudae</name>
    <dbReference type="NCBI Taxonomy" id="2202201"/>
    <lineage>
        <taxon>Bacteria</taxon>
        <taxon>Pseudomonadati</taxon>
        <taxon>Spirochaetota</taxon>
        <taxon>Spirochaetia</taxon>
        <taxon>Leptospirales</taxon>
        <taxon>Leptospiraceae</taxon>
        <taxon>Leptospira</taxon>
    </lineage>
</organism>
<feature type="transmembrane region" description="Helical" evidence="1">
    <location>
        <begin position="162"/>
        <end position="183"/>
    </location>
</feature>
<comment type="caution">
    <text evidence="2">The sequence shown here is derived from an EMBL/GenBank/DDBJ whole genome shotgun (WGS) entry which is preliminary data.</text>
</comment>
<feature type="transmembrane region" description="Helical" evidence="1">
    <location>
        <begin position="263"/>
        <end position="282"/>
    </location>
</feature>
<sequence>MKDSFFKDAFYYWNVLSVDIVCGAVASAWFASSLLHTQMRTAFWILLPASVWVIYSADHLIDGWKSGENSANERHAFHYKNRIFLSWITMIAAVLCFVCGILFLREWVVNVALILGIFVFLHVVFSYLQISFFWKECSVSVLYTAGVWFGPILLTQKSAFETWTPCALFFLTALCNSFVNSYMEKEIDRKENVESILKQISPVTLKKTVYTLAAIGAAGILFWFREISEPILPECLYLGLGYAIPAGILRFETSFQKNRFYRLFGEGYFILACIPVLIRRWVTV</sequence>
<dbReference type="EMBL" id="RQGM01000007">
    <property type="protein sequence ID" value="TGL89472.1"/>
    <property type="molecule type" value="Genomic_DNA"/>
</dbReference>
<dbReference type="AlphaFoldDB" id="A0A6N4QKI4"/>
<protein>
    <recommendedName>
        <fullName evidence="4">Prenyltransferase</fullName>
    </recommendedName>
</protein>
<feature type="transmembrane region" description="Helical" evidence="1">
    <location>
        <begin position="42"/>
        <end position="61"/>
    </location>
</feature>
<keyword evidence="1" id="KW-0812">Transmembrane</keyword>
<feature type="transmembrane region" description="Helical" evidence="1">
    <location>
        <begin position="82"/>
        <end position="103"/>
    </location>
</feature>
<feature type="transmembrane region" description="Helical" evidence="1">
    <location>
        <begin position="12"/>
        <end position="30"/>
    </location>
</feature>
<dbReference type="Proteomes" id="UP000297613">
    <property type="component" value="Unassembled WGS sequence"/>
</dbReference>
<proteinExistence type="predicted"/>
<feature type="transmembrane region" description="Helical" evidence="1">
    <location>
        <begin position="109"/>
        <end position="128"/>
    </location>
</feature>
<dbReference type="RefSeq" id="WP_135574703.1">
    <property type="nucleotide sequence ID" value="NZ_RQGK01000010.1"/>
</dbReference>
<keyword evidence="1" id="KW-1133">Transmembrane helix</keyword>
<evidence type="ECO:0008006" key="4">
    <source>
        <dbReference type="Google" id="ProtNLM"/>
    </source>
</evidence>
<evidence type="ECO:0000256" key="1">
    <source>
        <dbReference type="SAM" id="Phobius"/>
    </source>
</evidence>
<evidence type="ECO:0000313" key="3">
    <source>
        <dbReference type="Proteomes" id="UP000297613"/>
    </source>
</evidence>
<keyword evidence="1" id="KW-0472">Membrane</keyword>
<gene>
    <name evidence="2" type="ORF">EHQ83_01700</name>
</gene>
<dbReference type="NCBIfam" id="NF047439">
    <property type="entry name" value="prenyl_LA_0991"/>
    <property type="match status" value="1"/>
</dbReference>